<dbReference type="InterPro" id="IPR021284">
    <property type="entry name" value="DUF2750"/>
</dbReference>
<gene>
    <name evidence="1" type="ORF">C6Y39_08540</name>
</gene>
<comment type="caution">
    <text evidence="1">The sequence shown here is derived from an EMBL/GenBank/DDBJ whole genome shotgun (WGS) entry which is preliminary data.</text>
</comment>
<name>A0ABX5CPM7_9ALTE</name>
<organism evidence="1 2">
    <name type="scientific">Alteromonas gracilis</name>
    <dbReference type="NCBI Taxonomy" id="1479524"/>
    <lineage>
        <taxon>Bacteria</taxon>
        <taxon>Pseudomonadati</taxon>
        <taxon>Pseudomonadota</taxon>
        <taxon>Gammaproteobacteria</taxon>
        <taxon>Alteromonadales</taxon>
        <taxon>Alteromonadaceae</taxon>
        <taxon>Alteromonas/Salinimonas group</taxon>
        <taxon>Alteromonas</taxon>
    </lineage>
</organism>
<proteinExistence type="predicted"/>
<protein>
    <recommendedName>
        <fullName evidence="3">DUF2750 domain-containing protein</fullName>
    </recommendedName>
</protein>
<dbReference type="Pfam" id="PF11042">
    <property type="entry name" value="DUF2750"/>
    <property type="match status" value="1"/>
</dbReference>
<evidence type="ECO:0008006" key="3">
    <source>
        <dbReference type="Google" id="ProtNLM"/>
    </source>
</evidence>
<reference evidence="2" key="1">
    <citation type="journal article" date="2020" name="Int. J. Syst. Evol. Microbiol.">
        <title>Alteromonas alba sp. nov., a marine bacterium isolated from the seawater of the West Pacific Ocean.</title>
        <authorList>
            <person name="Sun C."/>
            <person name="Wu Y.-H."/>
            <person name="Xamxidin M."/>
            <person name="Cheng H."/>
            <person name="Xu X.-W."/>
        </authorList>
    </citation>
    <scope>NUCLEOTIDE SEQUENCE [LARGE SCALE GENOMIC DNA]</scope>
    <source>
        <strain evidence="2">9a2</strain>
    </source>
</reference>
<evidence type="ECO:0000313" key="2">
    <source>
        <dbReference type="Proteomes" id="UP000239539"/>
    </source>
</evidence>
<evidence type="ECO:0000313" key="1">
    <source>
        <dbReference type="EMBL" id="PRO69529.1"/>
    </source>
</evidence>
<sequence length="118" mass="13065">MSAGVTQANKFYEEVAATQIVWFGCLPNEILLEFDVGDNKVSLPLWSSKSRIDRLKKLNPELLGDVEARSVSWAQFKEDFLPILQDDEKVVGVNLSGKNLTGIDIPASLLVKQIEAFG</sequence>
<dbReference type="EMBL" id="PVNO01000024">
    <property type="protein sequence ID" value="PRO69529.1"/>
    <property type="molecule type" value="Genomic_DNA"/>
</dbReference>
<accession>A0ABX5CPM7</accession>
<dbReference type="RefSeq" id="WP_105930835.1">
    <property type="nucleotide sequence ID" value="NZ_PVNO01000024.1"/>
</dbReference>
<dbReference type="Proteomes" id="UP000239539">
    <property type="component" value="Unassembled WGS sequence"/>
</dbReference>
<keyword evidence="2" id="KW-1185">Reference proteome</keyword>